<dbReference type="WBParaSite" id="PgB11_g026_t02">
    <property type="protein sequence ID" value="PgB11_g026_t02"/>
    <property type="gene ID" value="PgB11_g026"/>
</dbReference>
<protein>
    <submittedName>
        <fullName evidence="3 4">Methyltransferase FkbM domain-containing protein</fullName>
    </submittedName>
</protein>
<evidence type="ECO:0000313" key="4">
    <source>
        <dbReference type="WBParaSite" id="PgB11_g026_t03"/>
    </source>
</evidence>
<name>A0A914ZPJ9_PARUN</name>
<dbReference type="Pfam" id="PF05050">
    <property type="entry name" value="Methyltransf_21"/>
    <property type="match status" value="1"/>
</dbReference>
<dbReference type="InterPro" id="IPR006342">
    <property type="entry name" value="FkbM_mtfrase"/>
</dbReference>
<dbReference type="Proteomes" id="UP000887569">
    <property type="component" value="Unplaced"/>
</dbReference>
<dbReference type="AlphaFoldDB" id="A0A914ZPJ9"/>
<keyword evidence="2" id="KW-1185">Reference proteome</keyword>
<evidence type="ECO:0000313" key="2">
    <source>
        <dbReference type="Proteomes" id="UP000887569"/>
    </source>
</evidence>
<reference evidence="3 4" key="1">
    <citation type="submission" date="2022-11" db="UniProtKB">
        <authorList>
            <consortium name="WormBaseParasite"/>
        </authorList>
    </citation>
    <scope>IDENTIFICATION</scope>
</reference>
<evidence type="ECO:0000313" key="3">
    <source>
        <dbReference type="WBParaSite" id="PgB11_g026_t02"/>
    </source>
</evidence>
<feature type="domain" description="Methyltransferase FkbM" evidence="1">
    <location>
        <begin position="107"/>
        <end position="272"/>
    </location>
</feature>
<accession>A0A914ZPJ9</accession>
<sequence length="308" mass="35321">MVRFGIVRLAFLSICLLFCICIIHFHPLTYNGSVPFSFSEVPTHSFILYKKCIYNRFTKMPAEKYWLLFSQTVTSCLNMFIGPDRFSLTRLPNRDEVKFVRLPTRTLKAGDSCNIVTIGVGHDVGAEKQLQSLFPKICAFYGADPVEKINKELYESIGGRFFPFAVGSTSGNDTALVLGYEGDEFYKGQTVQHIDIVRFLRHYAGILSPIDVIILDVEGAEFEILPFLEPGNLLDDNNITVCQWNIELHWPSPEQNESFKRFIINTIRDERYLMLKAIRFPLLNLNRVFLINVADPFCLGRYFTTIDI</sequence>
<evidence type="ECO:0000259" key="1">
    <source>
        <dbReference type="Pfam" id="PF05050"/>
    </source>
</evidence>
<dbReference type="PANTHER" id="PTHR22989">
    <property type="entry name" value="UNCHARACTERIZED DUF13 C.ELEGANS"/>
    <property type="match status" value="1"/>
</dbReference>
<proteinExistence type="predicted"/>
<organism evidence="2 3">
    <name type="scientific">Parascaris univalens</name>
    <name type="common">Nematode worm</name>
    <dbReference type="NCBI Taxonomy" id="6257"/>
    <lineage>
        <taxon>Eukaryota</taxon>
        <taxon>Metazoa</taxon>
        <taxon>Ecdysozoa</taxon>
        <taxon>Nematoda</taxon>
        <taxon>Chromadorea</taxon>
        <taxon>Rhabditida</taxon>
        <taxon>Spirurina</taxon>
        <taxon>Ascaridomorpha</taxon>
        <taxon>Ascaridoidea</taxon>
        <taxon>Ascarididae</taxon>
        <taxon>Parascaris</taxon>
    </lineage>
</organism>
<dbReference type="WBParaSite" id="PgB11_g026_t03">
    <property type="protein sequence ID" value="PgB11_g026_t03"/>
    <property type="gene ID" value="PgB11_g026"/>
</dbReference>
<dbReference type="PANTHER" id="PTHR22989:SF3">
    <property type="entry name" value="METHYLTRANSFERASE FKBM DOMAIN-CONTAINING PROTEIN"/>
    <property type="match status" value="1"/>
</dbReference>